<dbReference type="RefSeq" id="XP_002737628.1">
    <property type="nucleotide sequence ID" value="XM_002737582.2"/>
</dbReference>
<evidence type="ECO:0000256" key="1">
    <source>
        <dbReference type="ARBA" id="ARBA00004123"/>
    </source>
</evidence>
<dbReference type="InterPro" id="IPR036638">
    <property type="entry name" value="HLH_DNA-bd_sf"/>
</dbReference>
<dbReference type="PROSITE" id="PS50888">
    <property type="entry name" value="BHLH"/>
    <property type="match status" value="1"/>
</dbReference>
<keyword evidence="4" id="KW-0804">Transcription</keyword>
<evidence type="ECO:0000256" key="6">
    <source>
        <dbReference type="SAM" id="Coils"/>
    </source>
</evidence>
<dbReference type="Gene3D" id="4.10.280.10">
    <property type="entry name" value="Helix-loop-helix DNA-binding domain"/>
    <property type="match status" value="1"/>
</dbReference>
<organism evidence="9 10">
    <name type="scientific">Saccoglossus kowalevskii</name>
    <name type="common">Acorn worm</name>
    <dbReference type="NCBI Taxonomy" id="10224"/>
    <lineage>
        <taxon>Eukaryota</taxon>
        <taxon>Metazoa</taxon>
        <taxon>Hemichordata</taxon>
        <taxon>Enteropneusta</taxon>
        <taxon>Harrimaniidae</taxon>
        <taxon>Saccoglossus</taxon>
    </lineage>
</organism>
<dbReference type="Proteomes" id="UP000694865">
    <property type="component" value="Unplaced"/>
</dbReference>
<dbReference type="Pfam" id="PF00010">
    <property type="entry name" value="HLH"/>
    <property type="match status" value="1"/>
</dbReference>
<keyword evidence="6" id="KW-0175">Coiled coil</keyword>
<keyword evidence="5" id="KW-0539">Nucleus</keyword>
<dbReference type="SMART" id="SM00353">
    <property type="entry name" value="HLH"/>
    <property type="match status" value="1"/>
</dbReference>
<dbReference type="GeneID" id="100378330"/>
<feature type="coiled-coil region" evidence="6">
    <location>
        <begin position="93"/>
        <end position="131"/>
    </location>
</feature>
<evidence type="ECO:0000313" key="10">
    <source>
        <dbReference type="RefSeq" id="XP_002737628.1"/>
    </source>
</evidence>
<evidence type="ECO:0000313" key="9">
    <source>
        <dbReference type="Proteomes" id="UP000694865"/>
    </source>
</evidence>
<feature type="region of interest" description="Disordered" evidence="7">
    <location>
        <begin position="139"/>
        <end position="180"/>
    </location>
</feature>
<dbReference type="SUPFAM" id="SSF47459">
    <property type="entry name" value="HLH, helix-loop-helix DNA-binding domain"/>
    <property type="match status" value="1"/>
</dbReference>
<keyword evidence="3" id="KW-0238">DNA-binding</keyword>
<evidence type="ECO:0000256" key="2">
    <source>
        <dbReference type="ARBA" id="ARBA00023015"/>
    </source>
</evidence>
<protein>
    <submittedName>
        <fullName evidence="10">Max dimerization protein 1-like isoform X1</fullName>
    </submittedName>
</protein>
<sequence>MMSIAQLLQAAEYLERREREAEHGYASPLPLHDEPSRKRLKAKKILGNSRSTHNELEKNRRAHLRNCLEGLKEMVPLGPEATRHTTLGLLTKARVFIKNLEDKEKKNQQLKDQLNREHRFLKRRLEQLDTNVFRKSRKLRQDSTGYSEDSEKDEVDVLGYTSHSDSDERSSVETNGSDGGFTLNSIKLLDVQDS</sequence>
<dbReference type="InterPro" id="IPR011598">
    <property type="entry name" value="bHLH_dom"/>
</dbReference>
<feature type="domain" description="BHLH" evidence="8">
    <location>
        <begin position="48"/>
        <end position="100"/>
    </location>
</feature>
<comment type="subcellular location">
    <subcellularLocation>
        <location evidence="1">Nucleus</location>
    </subcellularLocation>
</comment>
<gene>
    <name evidence="10" type="primary">LOC100378330</name>
</gene>
<dbReference type="PANTHER" id="PTHR11969:SF54">
    <property type="entry name" value="MAD-LIKE PROTEIN 1"/>
    <property type="match status" value="1"/>
</dbReference>
<name>A0ABM0GUI1_SACKO</name>
<reference evidence="10" key="1">
    <citation type="submission" date="2025-08" db="UniProtKB">
        <authorList>
            <consortium name="RefSeq"/>
        </authorList>
    </citation>
    <scope>IDENTIFICATION</scope>
    <source>
        <tissue evidence="10">Testes</tissue>
    </source>
</reference>
<accession>A0ABM0GUI1</accession>
<evidence type="ECO:0000256" key="3">
    <source>
        <dbReference type="ARBA" id="ARBA00023125"/>
    </source>
</evidence>
<evidence type="ECO:0000256" key="5">
    <source>
        <dbReference type="ARBA" id="ARBA00023242"/>
    </source>
</evidence>
<dbReference type="PANTHER" id="PTHR11969">
    <property type="entry name" value="MAX DIMERIZATION, MAD"/>
    <property type="match status" value="1"/>
</dbReference>
<dbReference type="CDD" id="cd11401">
    <property type="entry name" value="bHLHzip_Mad"/>
    <property type="match status" value="1"/>
</dbReference>
<evidence type="ECO:0000256" key="4">
    <source>
        <dbReference type="ARBA" id="ARBA00023163"/>
    </source>
</evidence>
<keyword evidence="2" id="KW-0805">Transcription regulation</keyword>
<proteinExistence type="predicted"/>
<keyword evidence="9" id="KW-1185">Reference proteome</keyword>
<evidence type="ECO:0000256" key="7">
    <source>
        <dbReference type="SAM" id="MobiDB-lite"/>
    </source>
</evidence>
<evidence type="ECO:0000259" key="8">
    <source>
        <dbReference type="PROSITE" id="PS50888"/>
    </source>
</evidence>